<sequence length="124" mass="14332">MVTNIGFAYSHFGSHKKKLNENVERPHLNTSTERGDCKAYMYVKLRQTTLKWEVGQFCDEHNHTFVSPSKKIFLKQNRMMPATAKGMVELFQRENMQINKVTAIFGGDVIGFTNQNVEKVDYIV</sequence>
<evidence type="ECO:0000259" key="1">
    <source>
        <dbReference type="Pfam" id="PF03101"/>
    </source>
</evidence>
<name>A0A835LMU4_9MAGN</name>
<dbReference type="PANTHER" id="PTHR46328:SF38">
    <property type="entry name" value="FAR1 DNA-BINDING DOMAIN PROTEIN"/>
    <property type="match status" value="1"/>
</dbReference>
<dbReference type="Pfam" id="PF03101">
    <property type="entry name" value="FAR1"/>
    <property type="match status" value="1"/>
</dbReference>
<dbReference type="EMBL" id="JADFTS010000007">
    <property type="protein sequence ID" value="KAF9598327.1"/>
    <property type="molecule type" value="Genomic_DNA"/>
</dbReference>
<gene>
    <name evidence="2" type="ORF">IFM89_026616</name>
</gene>
<comment type="caution">
    <text evidence="2">The sequence shown here is derived from an EMBL/GenBank/DDBJ whole genome shotgun (WGS) entry which is preliminary data.</text>
</comment>
<dbReference type="AlphaFoldDB" id="A0A835LMU4"/>
<dbReference type="Proteomes" id="UP000631114">
    <property type="component" value="Unassembled WGS sequence"/>
</dbReference>
<evidence type="ECO:0000313" key="2">
    <source>
        <dbReference type="EMBL" id="KAF9598327.1"/>
    </source>
</evidence>
<proteinExistence type="predicted"/>
<evidence type="ECO:0000313" key="3">
    <source>
        <dbReference type="Proteomes" id="UP000631114"/>
    </source>
</evidence>
<protein>
    <recommendedName>
        <fullName evidence="1">FAR1 domain-containing protein</fullName>
    </recommendedName>
</protein>
<keyword evidence="3" id="KW-1185">Reference proteome</keyword>
<reference evidence="2 3" key="1">
    <citation type="submission" date="2020-10" db="EMBL/GenBank/DDBJ databases">
        <title>The Coptis chinensis genome and diversification of protoberbering-type alkaloids.</title>
        <authorList>
            <person name="Wang B."/>
            <person name="Shu S."/>
            <person name="Song C."/>
            <person name="Liu Y."/>
        </authorList>
    </citation>
    <scope>NUCLEOTIDE SEQUENCE [LARGE SCALE GENOMIC DNA]</scope>
    <source>
        <strain evidence="2">HL-2020</strain>
        <tissue evidence="2">Leaf</tissue>
    </source>
</reference>
<feature type="domain" description="FAR1" evidence="1">
    <location>
        <begin position="11"/>
        <end position="66"/>
    </location>
</feature>
<organism evidence="2 3">
    <name type="scientific">Coptis chinensis</name>
    <dbReference type="NCBI Taxonomy" id="261450"/>
    <lineage>
        <taxon>Eukaryota</taxon>
        <taxon>Viridiplantae</taxon>
        <taxon>Streptophyta</taxon>
        <taxon>Embryophyta</taxon>
        <taxon>Tracheophyta</taxon>
        <taxon>Spermatophyta</taxon>
        <taxon>Magnoliopsida</taxon>
        <taxon>Ranunculales</taxon>
        <taxon>Ranunculaceae</taxon>
        <taxon>Coptidoideae</taxon>
        <taxon>Coptis</taxon>
    </lineage>
</organism>
<dbReference type="PANTHER" id="PTHR46328">
    <property type="entry name" value="FAR-RED IMPAIRED RESPONSIVE (FAR1) FAMILY PROTEIN-RELATED"/>
    <property type="match status" value="1"/>
</dbReference>
<accession>A0A835LMU4</accession>
<dbReference type="OrthoDB" id="2402896at2759"/>
<dbReference type="InterPro" id="IPR004330">
    <property type="entry name" value="FAR1_DNA_bnd_dom"/>
</dbReference>